<protein>
    <submittedName>
        <fullName evidence="1">Porin</fullName>
    </submittedName>
</protein>
<comment type="caution">
    <text evidence="1">The sequence shown here is derived from an EMBL/GenBank/DDBJ whole genome shotgun (WGS) entry which is preliminary data.</text>
</comment>
<dbReference type="AlphaFoldDB" id="A0A3D8M466"/>
<evidence type="ECO:0000313" key="2">
    <source>
        <dbReference type="Proteomes" id="UP000256561"/>
    </source>
</evidence>
<proteinExistence type="predicted"/>
<reference evidence="2" key="1">
    <citation type="submission" date="2018-08" db="EMBL/GenBank/DDBJ databases">
        <authorList>
            <person name="Zhang J."/>
            <person name="Du Z.-J."/>
        </authorList>
    </citation>
    <scope>NUCLEOTIDE SEQUENCE [LARGE SCALE GENOMIC DNA]</scope>
    <source>
        <strain evidence="2">KCTC 52655</strain>
    </source>
</reference>
<accession>A0A3D8M466</accession>
<dbReference type="Pfam" id="PF07396">
    <property type="entry name" value="Porin_O_P"/>
    <property type="match status" value="1"/>
</dbReference>
<dbReference type="EMBL" id="QRHA01000010">
    <property type="protein sequence ID" value="RDV24533.1"/>
    <property type="molecule type" value="Genomic_DNA"/>
</dbReference>
<dbReference type="InterPro" id="IPR010870">
    <property type="entry name" value="Porin_O/P"/>
</dbReference>
<name>A0A3D8M466_9ALTE</name>
<keyword evidence="2" id="KW-1185">Reference proteome</keyword>
<gene>
    <name evidence="1" type="ORF">DXV75_13775</name>
</gene>
<dbReference type="InterPro" id="IPR023614">
    <property type="entry name" value="Porin_dom_sf"/>
</dbReference>
<organism evidence="1 2">
    <name type="scientific">Alteromonas aestuariivivens</name>
    <dbReference type="NCBI Taxonomy" id="1938339"/>
    <lineage>
        <taxon>Bacteria</taxon>
        <taxon>Pseudomonadati</taxon>
        <taxon>Pseudomonadota</taxon>
        <taxon>Gammaproteobacteria</taxon>
        <taxon>Alteromonadales</taxon>
        <taxon>Alteromonadaceae</taxon>
        <taxon>Alteromonas/Salinimonas group</taxon>
        <taxon>Alteromonas</taxon>
    </lineage>
</organism>
<dbReference type="OrthoDB" id="5442696at2"/>
<evidence type="ECO:0000313" key="1">
    <source>
        <dbReference type="EMBL" id="RDV24533.1"/>
    </source>
</evidence>
<dbReference type="Proteomes" id="UP000256561">
    <property type="component" value="Unassembled WGS sequence"/>
</dbReference>
<dbReference type="SUPFAM" id="SSF56935">
    <property type="entry name" value="Porins"/>
    <property type="match status" value="1"/>
</dbReference>
<sequence>MQIRGRLQLRYSNTNDSQPVTIQDYEQVYGDEFGINRARLKIGGHAYQPWLKYYLEYELQQGYLLDYRVMIEKYDALKFKAGQWKFEYSRERSISSGGQQMLDRSIINRVFTIDRQQGAAIYGRLNAGSPLDVNYWLGIGTGTGRGSNQNDDRNALYYGRLQWNVFGEEMGFKASDLKLRDKPLGSIAVAGSTNRSAYTRFSSSGGGQLPFFDGGEDSQYDIEQYLIETAFMYKGFSWQSEYHEKTVTDRLNNNEETDLDGYYVQAGYFFNQMFDWWPAPLEAAFRYASFDESSATESDTSHSEQSLALNWFFNGHNNKVTTDITRFDIEQVGELSSPDRWQFRVQWDVSF</sequence>
<dbReference type="Gene3D" id="2.40.160.10">
    <property type="entry name" value="Porin"/>
    <property type="match status" value="1"/>
</dbReference>